<keyword evidence="6 11" id="KW-0067">ATP-binding</keyword>
<evidence type="ECO:0000256" key="3">
    <source>
        <dbReference type="ARBA" id="ARBA00011262"/>
    </source>
</evidence>
<dbReference type="GO" id="GO:0016887">
    <property type="term" value="F:ATP hydrolysis activity"/>
    <property type="evidence" value="ECO:0007669"/>
    <property type="project" value="InterPro"/>
</dbReference>
<comment type="subcellular location">
    <subcellularLocation>
        <location evidence="1">Cell inner membrane</location>
        <topology evidence="1">Peripheral membrane protein</topology>
    </subcellularLocation>
</comment>
<evidence type="ECO:0000313" key="11">
    <source>
        <dbReference type="EMBL" id="MCP8968142.1"/>
    </source>
</evidence>
<dbReference type="AlphaFoldDB" id="A0AA42BNW4"/>
<dbReference type="SMART" id="SM00382">
    <property type="entry name" value="AAA"/>
    <property type="match status" value="2"/>
</dbReference>
<keyword evidence="12" id="KW-1185">Reference proteome</keyword>
<feature type="domain" description="ABC transporter" evidence="10">
    <location>
        <begin position="3"/>
        <end position="241"/>
    </location>
</feature>
<dbReference type="InterPro" id="IPR003439">
    <property type="entry name" value="ABC_transporter-like_ATP-bd"/>
</dbReference>
<evidence type="ECO:0000256" key="8">
    <source>
        <dbReference type="ARBA" id="ARBA00023798"/>
    </source>
</evidence>
<evidence type="ECO:0000259" key="10">
    <source>
        <dbReference type="PROSITE" id="PS50893"/>
    </source>
</evidence>
<dbReference type="Proteomes" id="UP001156102">
    <property type="component" value="Unassembled WGS sequence"/>
</dbReference>
<evidence type="ECO:0000313" key="12">
    <source>
        <dbReference type="Proteomes" id="UP001156102"/>
    </source>
</evidence>
<dbReference type="PROSITE" id="PS00211">
    <property type="entry name" value="ABC_TRANSPORTER_1"/>
    <property type="match status" value="1"/>
</dbReference>
<evidence type="ECO:0000256" key="9">
    <source>
        <dbReference type="ARBA" id="ARBA00034076"/>
    </source>
</evidence>
<evidence type="ECO:0000256" key="1">
    <source>
        <dbReference type="ARBA" id="ARBA00004417"/>
    </source>
</evidence>
<evidence type="ECO:0000256" key="2">
    <source>
        <dbReference type="ARBA" id="ARBA00009404"/>
    </source>
</evidence>
<dbReference type="InterPro" id="IPR003593">
    <property type="entry name" value="AAA+_ATPase"/>
</dbReference>
<dbReference type="EMBL" id="JANCLT010000003">
    <property type="protein sequence ID" value="MCP8968142.1"/>
    <property type="molecule type" value="Genomic_DNA"/>
</dbReference>
<dbReference type="Gene3D" id="3.40.50.300">
    <property type="entry name" value="P-loop containing nucleotide triphosphate hydrolases"/>
    <property type="match status" value="2"/>
</dbReference>
<protein>
    <recommendedName>
        <fullName evidence="4">Autoinducer 2 import ATP-binding protein LsrA</fullName>
        <ecNumber evidence="8">7.6.2.13</ecNumber>
    </recommendedName>
</protein>
<evidence type="ECO:0000256" key="4">
    <source>
        <dbReference type="ARBA" id="ARBA00019459"/>
    </source>
</evidence>
<dbReference type="PROSITE" id="PS50893">
    <property type="entry name" value="ABC_TRANSPORTER_2"/>
    <property type="match status" value="2"/>
</dbReference>
<evidence type="ECO:0000256" key="7">
    <source>
        <dbReference type="ARBA" id="ARBA00023747"/>
    </source>
</evidence>
<reference evidence="11" key="1">
    <citation type="submission" date="2022-07" db="EMBL/GenBank/DDBJ databases">
        <authorList>
            <person name="Li W.-J."/>
            <person name="Deng Q.-Q."/>
        </authorList>
    </citation>
    <scope>NUCLEOTIDE SEQUENCE</scope>
    <source>
        <strain evidence="11">SYSU M60031</strain>
    </source>
</reference>
<accession>A0AA42BNW4</accession>
<dbReference type="SUPFAM" id="SSF52540">
    <property type="entry name" value="P-loop containing nucleoside triphosphate hydrolases"/>
    <property type="match status" value="2"/>
</dbReference>
<feature type="domain" description="ABC transporter" evidence="10">
    <location>
        <begin position="249"/>
        <end position="487"/>
    </location>
</feature>
<comment type="caution">
    <text evidence="11">The sequence shown here is derived from an EMBL/GenBank/DDBJ whole genome shotgun (WGS) entry which is preliminary data.</text>
</comment>
<dbReference type="InterPro" id="IPR027417">
    <property type="entry name" value="P-loop_NTPase"/>
</dbReference>
<evidence type="ECO:0000256" key="6">
    <source>
        <dbReference type="ARBA" id="ARBA00022840"/>
    </source>
</evidence>
<dbReference type="PANTHER" id="PTHR43790:SF2">
    <property type="entry name" value="AUTOINDUCER 2 IMPORT ATP-BINDING PROTEIN LSRA"/>
    <property type="match status" value="1"/>
</dbReference>
<dbReference type="GO" id="GO:0005524">
    <property type="term" value="F:ATP binding"/>
    <property type="evidence" value="ECO:0007669"/>
    <property type="project" value="UniProtKB-KW"/>
</dbReference>
<dbReference type="CDD" id="cd03215">
    <property type="entry name" value="ABC_Carb_Monos_II"/>
    <property type="match status" value="1"/>
</dbReference>
<dbReference type="InterPro" id="IPR017871">
    <property type="entry name" value="ABC_transporter-like_CS"/>
</dbReference>
<dbReference type="EC" id="7.6.2.13" evidence="8"/>
<name>A0AA42BNW4_9BACI</name>
<dbReference type="CDD" id="cd03216">
    <property type="entry name" value="ABC_Carb_Monos_I"/>
    <property type="match status" value="1"/>
</dbReference>
<dbReference type="PANTHER" id="PTHR43790">
    <property type="entry name" value="CARBOHYDRATE TRANSPORT ATP-BINDING PROTEIN MG119-RELATED"/>
    <property type="match status" value="1"/>
</dbReference>
<organism evidence="11 12">
    <name type="scientific">Ectobacillus ponti</name>
    <dbReference type="NCBI Taxonomy" id="2961894"/>
    <lineage>
        <taxon>Bacteria</taxon>
        <taxon>Bacillati</taxon>
        <taxon>Bacillota</taxon>
        <taxon>Bacilli</taxon>
        <taxon>Bacillales</taxon>
        <taxon>Bacillaceae</taxon>
        <taxon>Ectobacillus</taxon>
    </lineage>
</organism>
<proteinExistence type="inferred from homology"/>
<keyword evidence="5" id="KW-0547">Nucleotide-binding</keyword>
<comment type="similarity">
    <text evidence="2">Belongs to the ABC transporter superfamily. AI-2 autoinducer porter (TC 3.A.1.2.8) family.</text>
</comment>
<comment type="catalytic activity">
    <reaction evidence="9">
        <text>ATP + H2O + (2R,4S)-2-methyl-2,3,3,4-tetrahydroxytetrahydrofuran-[AI-2-binding protein]Side 1 = ADP + phosphate + (2R,4S)-2-methyl-2,3,3,4-tetrahydroxytetrahydrofuranSide 2 + [AI-2-binding protein]Side 1.</text>
        <dbReference type="EC" id="7.6.2.13"/>
    </reaction>
</comment>
<evidence type="ECO:0000256" key="5">
    <source>
        <dbReference type="ARBA" id="ARBA00022741"/>
    </source>
</evidence>
<dbReference type="GO" id="GO:0005886">
    <property type="term" value="C:plasma membrane"/>
    <property type="evidence" value="ECO:0007669"/>
    <property type="project" value="UniProtKB-SubCell"/>
</dbReference>
<comment type="subunit">
    <text evidence="3">The complex is composed of two ATP-binding proteins (LsrA), two transmembrane proteins (LsrC and LsrD) and a solute-binding protein (LsrB).</text>
</comment>
<sequence>MAFQLHDISHSYGAVPVLKKVSLTVEQGEVHALLGMNGAGKSTLMKVAAGDFPPVAGALSIDGKNVSFRSPRDAKEAGIAFVAQEVDHALIPTLSVLENVLMDQLASKKAVRFSKRRLEEEARRLLSLVDADLDVHQPVANCSLHEKQLILIARALSNHASFILFDEPTAALGPKEAEHFGRLVQILKQQRVGILFISHRLAEIRKLADAVTVLRDGHVVLSAPVAATEDRDIVTAMTGKTAAKSQRTVRNIETPYKLQVEDLIVSRGKAPLSFGIRKGETLVIYGLVGSGKSSLAETLFGARNAYRATIEGKTLTIRKPQEAIEAGIAFVPEERRKQGLFLSESIGTHLNLHQRGWLRPSREKAHAQTAIQSFDIRPGQAEVLVQRLSGGNQQKVSIAKWAGFSPDIFILDEPTKGVDVAAKEDVFRFIEEITNAGSSVLYVTGEQDEALRIADRILVLTKNGFAAELRPDEASEEQLLQLAEGGIPLGTDR</sequence>
<comment type="function">
    <text evidence="7">Part of the ABC transporter complex LsrABCD involved in autoinducer 2 (AI-2) import. Responsible for energy coupling to the transport system.</text>
</comment>
<gene>
    <name evidence="11" type="ORF">NK662_06265</name>
</gene>
<dbReference type="InterPro" id="IPR050107">
    <property type="entry name" value="ABC_carbohydrate_import_ATPase"/>
</dbReference>
<dbReference type="Pfam" id="PF00005">
    <property type="entry name" value="ABC_tran"/>
    <property type="match status" value="2"/>
</dbReference>